<accession>A0A4Y9XQY1</accession>
<evidence type="ECO:0000313" key="1">
    <source>
        <dbReference type="EMBL" id="TFY52496.1"/>
    </source>
</evidence>
<dbReference type="EMBL" id="SEOQ01001296">
    <property type="protein sequence ID" value="TFY52496.1"/>
    <property type="molecule type" value="Genomic_DNA"/>
</dbReference>
<dbReference type="AlphaFoldDB" id="A0A4Y9XQY1"/>
<comment type="caution">
    <text evidence="1">The sequence shown here is derived from an EMBL/GenBank/DDBJ whole genome shotgun (WGS) entry which is preliminary data.</text>
</comment>
<reference evidence="1 2" key="1">
    <citation type="submission" date="2019-02" db="EMBL/GenBank/DDBJ databases">
        <title>Genome sequencing of the rare red list fungi Dentipellis fragilis.</title>
        <authorList>
            <person name="Buettner E."/>
            <person name="Kellner H."/>
        </authorList>
    </citation>
    <scope>NUCLEOTIDE SEQUENCE [LARGE SCALE GENOMIC DNA]</scope>
    <source>
        <strain evidence="1 2">DSM 105465</strain>
    </source>
</reference>
<name>A0A4Y9XQY1_9AGAM</name>
<proteinExistence type="predicted"/>
<organism evidence="1 2">
    <name type="scientific">Dentipellis fragilis</name>
    <dbReference type="NCBI Taxonomy" id="205917"/>
    <lineage>
        <taxon>Eukaryota</taxon>
        <taxon>Fungi</taxon>
        <taxon>Dikarya</taxon>
        <taxon>Basidiomycota</taxon>
        <taxon>Agaricomycotina</taxon>
        <taxon>Agaricomycetes</taxon>
        <taxon>Russulales</taxon>
        <taxon>Hericiaceae</taxon>
        <taxon>Dentipellis</taxon>
    </lineage>
</organism>
<protein>
    <submittedName>
        <fullName evidence="1">Uncharacterized protein</fullName>
    </submittedName>
</protein>
<dbReference type="Proteomes" id="UP000298327">
    <property type="component" value="Unassembled WGS sequence"/>
</dbReference>
<evidence type="ECO:0000313" key="2">
    <source>
        <dbReference type="Proteomes" id="UP000298327"/>
    </source>
</evidence>
<sequence length="206" mass="21942">MDIADGCAGPCTSWVLGATSAARCVISLPSSSSLLSPPSFLPSPICLSCPFALLPQYPVATSYMAPGVPHPPSSSLAHVCLCSLMSALTCHIHPRSLCSTLARCRPPSLSHPYTPPASPCPRARCPALMHTTLPSHAPPSMCCHPCAIICTCLHALAPLHLVRTLLAHPSMLTYRMCPVSDPSPLLICALIHSYMHIHVRYPLRVL</sequence>
<gene>
    <name evidence="1" type="ORF">EVG20_g10526</name>
</gene>
<keyword evidence="2" id="KW-1185">Reference proteome</keyword>